<keyword evidence="1" id="KW-0472">Membrane</keyword>
<organism evidence="2 3">
    <name type="scientific">Duncaniella dubosii</name>
    <dbReference type="NCBI Taxonomy" id="2518971"/>
    <lineage>
        <taxon>Bacteria</taxon>
        <taxon>Pseudomonadati</taxon>
        <taxon>Bacteroidota</taxon>
        <taxon>Bacteroidia</taxon>
        <taxon>Bacteroidales</taxon>
        <taxon>Muribaculaceae</taxon>
        <taxon>Duncaniella</taxon>
    </lineage>
</organism>
<evidence type="ECO:0000256" key="1">
    <source>
        <dbReference type="SAM" id="Phobius"/>
    </source>
</evidence>
<dbReference type="RefSeq" id="WP_136415112.1">
    <property type="nucleotide sequence ID" value="NZ_CP039396.1"/>
</dbReference>
<accession>A0A4P7W2F6</accession>
<evidence type="ECO:0000313" key="2">
    <source>
        <dbReference type="EMBL" id="QCD42131.1"/>
    </source>
</evidence>
<sequence>MKSSGRETVSTIMVTVGLLSVMIAAFLPLIHVAQDWMRYLYAAGALILLIGRFVAPSVKDAPLRLRRLLHMEIWTAIIFIIGAVFLFLPSTGGKDWLAFTLAGGFLTLYTSIMIPRQKLK</sequence>
<gene>
    <name evidence="2" type="ORF">E7747_07485</name>
</gene>
<feature type="transmembrane region" description="Helical" evidence="1">
    <location>
        <begin position="67"/>
        <end position="90"/>
    </location>
</feature>
<keyword evidence="1" id="KW-0812">Transmembrane</keyword>
<dbReference type="AlphaFoldDB" id="A0A4P7W2F6"/>
<keyword evidence="3" id="KW-1185">Reference proteome</keyword>
<name>A0A4P7W2F6_9BACT</name>
<feature type="transmembrane region" description="Helical" evidence="1">
    <location>
        <begin position="96"/>
        <end position="114"/>
    </location>
</feature>
<dbReference type="EMBL" id="CP039396">
    <property type="protein sequence ID" value="QCD42131.1"/>
    <property type="molecule type" value="Genomic_DNA"/>
</dbReference>
<evidence type="ECO:0000313" key="3">
    <source>
        <dbReference type="Proteomes" id="UP000297149"/>
    </source>
</evidence>
<keyword evidence="1" id="KW-1133">Transmembrane helix</keyword>
<proteinExistence type="predicted"/>
<feature type="transmembrane region" description="Helical" evidence="1">
    <location>
        <begin position="36"/>
        <end position="55"/>
    </location>
</feature>
<dbReference type="KEGG" id="ddb:E7747_07485"/>
<protein>
    <submittedName>
        <fullName evidence="2">Uncharacterized protein</fullName>
    </submittedName>
</protein>
<feature type="transmembrane region" description="Helical" evidence="1">
    <location>
        <begin position="12"/>
        <end position="30"/>
    </location>
</feature>
<dbReference type="Proteomes" id="UP000297149">
    <property type="component" value="Chromosome"/>
</dbReference>
<reference evidence="3" key="1">
    <citation type="submission" date="2019-02" db="EMBL/GenBank/DDBJ databases">
        <title>Isolation and identification of novel species under the genus Muribaculum.</title>
        <authorList>
            <person name="Miyake S."/>
            <person name="Ding Y."/>
            <person name="Low A."/>
            <person name="Soh M."/>
            <person name="Seedorf H."/>
        </authorList>
    </citation>
    <scope>NUCLEOTIDE SEQUENCE [LARGE SCALE GENOMIC DNA]</scope>
    <source>
        <strain evidence="3">H5</strain>
    </source>
</reference>